<accession>A0AAN9DDB2</accession>
<proteinExistence type="predicted"/>
<dbReference type="Proteomes" id="UP001364617">
    <property type="component" value="Unassembled WGS sequence"/>
</dbReference>
<keyword evidence="2" id="KW-1185">Reference proteome</keyword>
<dbReference type="AlphaFoldDB" id="A0AAN9DDB2"/>
<protein>
    <submittedName>
        <fullName evidence="1">Uncharacterized protein</fullName>
    </submittedName>
</protein>
<name>A0AAN9DDB2_9TELE</name>
<organism evidence="1 2">
    <name type="scientific">Phoxinus phoxinus</name>
    <name type="common">Eurasian minnow</name>
    <dbReference type="NCBI Taxonomy" id="58324"/>
    <lineage>
        <taxon>Eukaryota</taxon>
        <taxon>Metazoa</taxon>
        <taxon>Chordata</taxon>
        <taxon>Craniata</taxon>
        <taxon>Vertebrata</taxon>
        <taxon>Euteleostomi</taxon>
        <taxon>Actinopterygii</taxon>
        <taxon>Neopterygii</taxon>
        <taxon>Teleostei</taxon>
        <taxon>Ostariophysi</taxon>
        <taxon>Cypriniformes</taxon>
        <taxon>Leuciscidae</taxon>
        <taxon>Phoxininae</taxon>
        <taxon>Phoxinus</taxon>
    </lineage>
</organism>
<comment type="caution">
    <text evidence="1">The sequence shown here is derived from an EMBL/GenBank/DDBJ whole genome shotgun (WGS) entry which is preliminary data.</text>
</comment>
<sequence length="79" mass="9467">MLPTDWWIGAHDNRSAVAAVSFCPAFLRREELGRLWQFGKRFNFKVTGLQEYIKWNRRLGHEWMESEHLLYCKVAEILL</sequence>
<evidence type="ECO:0000313" key="1">
    <source>
        <dbReference type="EMBL" id="KAK7169007.1"/>
    </source>
</evidence>
<reference evidence="1 2" key="1">
    <citation type="submission" date="2024-02" db="EMBL/GenBank/DDBJ databases">
        <title>Chromosome-level genome assembly of the Eurasian Minnow (Phoxinus phoxinus).</title>
        <authorList>
            <person name="Oriowo T.O."/>
            <person name="Martin S."/>
            <person name="Stange M."/>
            <person name="Chrysostomakis Y."/>
            <person name="Brown T."/>
            <person name="Winkler S."/>
            <person name="Kukowka S."/>
            <person name="Myers E.W."/>
            <person name="Bohne A."/>
        </authorList>
    </citation>
    <scope>NUCLEOTIDE SEQUENCE [LARGE SCALE GENOMIC DNA]</scope>
    <source>
        <strain evidence="1">ZFMK-TIS-60720</strain>
        <tissue evidence="1">Whole Organism</tissue>
    </source>
</reference>
<gene>
    <name evidence="1" type="ORF">R3I93_005103</name>
</gene>
<dbReference type="EMBL" id="JAYKXH010000005">
    <property type="protein sequence ID" value="KAK7169007.1"/>
    <property type="molecule type" value="Genomic_DNA"/>
</dbReference>
<evidence type="ECO:0000313" key="2">
    <source>
        <dbReference type="Proteomes" id="UP001364617"/>
    </source>
</evidence>